<keyword evidence="1" id="KW-0472">Membrane</keyword>
<comment type="caution">
    <text evidence="3">The sequence shown here is derived from an EMBL/GenBank/DDBJ whole genome shotgun (WGS) entry which is preliminary data.</text>
</comment>
<evidence type="ECO:0000256" key="1">
    <source>
        <dbReference type="SAM" id="Phobius"/>
    </source>
</evidence>
<keyword evidence="1" id="KW-1133">Transmembrane helix</keyword>
<dbReference type="STRING" id="1121022.GCA_000376105_01068"/>
<feature type="domain" description="Phosphatidic acid phosphatase type 2/haloperoxidase" evidence="2">
    <location>
        <begin position="110"/>
        <end position="221"/>
    </location>
</feature>
<dbReference type="PANTHER" id="PTHR14969">
    <property type="entry name" value="SPHINGOSINE-1-PHOSPHATE PHOSPHOHYDROLASE"/>
    <property type="match status" value="1"/>
</dbReference>
<sequence>MPTRRLHPWIDARLRRLPEPFLQEWRALLVFGFILIFAAWLFFEVIEDMVWGDPLVWADTATYATLQALRTPWLDHLMIGITELGDTPVVIGVAVTVGLWLVRERAWHTLLYWVMAIGGGSAINSAIKLAMRRARPGDLHYDGVSVFSFPSGHSTTNAVLYGFLIMIIARSLPLKTRLPIFAGAILFVGLIAFSRLYVGAHWLSDVAGGLAFGSAWLALLGLFYMWRPAEPIEPYKLLAVAGITLLVVGGLNILLHHGADVLRYAPGGAS</sequence>
<reference evidence="3 4" key="1">
    <citation type="journal article" date="2014" name="Nature">
        <title>Sequential evolution of bacterial morphology by co-option of a developmental regulator.</title>
        <authorList>
            <person name="Jiang C."/>
            <person name="Brown P.J."/>
            <person name="Ducret A."/>
            <person name="Brun Y.V."/>
        </authorList>
    </citation>
    <scope>NUCLEOTIDE SEQUENCE [LARGE SCALE GENOMIC DNA]</scope>
    <source>
        <strain evidence="3 4">DSM 16100</strain>
    </source>
</reference>
<organism evidence="3 4">
    <name type="scientific">Asticcacaulis benevestitus DSM 16100 = ATCC BAA-896</name>
    <dbReference type="NCBI Taxonomy" id="1121022"/>
    <lineage>
        <taxon>Bacteria</taxon>
        <taxon>Pseudomonadati</taxon>
        <taxon>Pseudomonadota</taxon>
        <taxon>Alphaproteobacteria</taxon>
        <taxon>Caulobacterales</taxon>
        <taxon>Caulobacteraceae</taxon>
        <taxon>Asticcacaulis</taxon>
    </lineage>
</organism>
<evidence type="ECO:0000313" key="3">
    <source>
        <dbReference type="EMBL" id="ESQ91653.1"/>
    </source>
</evidence>
<protein>
    <recommendedName>
        <fullName evidence="2">Phosphatidic acid phosphatase type 2/haloperoxidase domain-containing protein</fullName>
    </recommendedName>
</protein>
<dbReference type="OrthoDB" id="9801622at2"/>
<feature type="transmembrane region" description="Helical" evidence="1">
    <location>
        <begin position="180"/>
        <end position="200"/>
    </location>
</feature>
<feature type="transmembrane region" description="Helical" evidence="1">
    <location>
        <begin position="25"/>
        <end position="43"/>
    </location>
</feature>
<dbReference type="EMBL" id="AWGB01000016">
    <property type="protein sequence ID" value="ESQ91653.1"/>
    <property type="molecule type" value="Genomic_DNA"/>
</dbReference>
<evidence type="ECO:0000313" key="4">
    <source>
        <dbReference type="Proteomes" id="UP000017837"/>
    </source>
</evidence>
<dbReference type="InterPro" id="IPR036938">
    <property type="entry name" value="PAP2/HPO_sf"/>
</dbReference>
<evidence type="ECO:0000259" key="2">
    <source>
        <dbReference type="SMART" id="SM00014"/>
    </source>
</evidence>
<dbReference type="SMART" id="SM00014">
    <property type="entry name" value="acidPPc"/>
    <property type="match status" value="1"/>
</dbReference>
<dbReference type="AlphaFoldDB" id="V4RK32"/>
<name>V4RK32_9CAUL</name>
<feature type="transmembrane region" description="Helical" evidence="1">
    <location>
        <begin position="237"/>
        <end position="255"/>
    </location>
</feature>
<dbReference type="Proteomes" id="UP000017837">
    <property type="component" value="Unassembled WGS sequence"/>
</dbReference>
<dbReference type="PATRIC" id="fig|1121022.4.peg.2015"/>
<dbReference type="eggNOG" id="COG0671">
    <property type="taxonomic scope" value="Bacteria"/>
</dbReference>
<dbReference type="PANTHER" id="PTHR14969:SF13">
    <property type="entry name" value="AT30094P"/>
    <property type="match status" value="1"/>
</dbReference>
<feature type="transmembrane region" description="Helical" evidence="1">
    <location>
        <begin position="206"/>
        <end position="225"/>
    </location>
</feature>
<keyword evidence="4" id="KW-1185">Reference proteome</keyword>
<accession>V4RK32</accession>
<feature type="transmembrane region" description="Helical" evidence="1">
    <location>
        <begin position="147"/>
        <end position="168"/>
    </location>
</feature>
<gene>
    <name evidence="3" type="ORF">ABENE_09970</name>
</gene>
<dbReference type="SUPFAM" id="SSF48317">
    <property type="entry name" value="Acid phosphatase/Vanadium-dependent haloperoxidase"/>
    <property type="match status" value="1"/>
</dbReference>
<feature type="transmembrane region" description="Helical" evidence="1">
    <location>
        <begin position="77"/>
        <end position="102"/>
    </location>
</feature>
<proteinExistence type="predicted"/>
<dbReference type="CDD" id="cd03392">
    <property type="entry name" value="PAP2_like_2"/>
    <property type="match status" value="1"/>
</dbReference>
<keyword evidence="1" id="KW-0812">Transmembrane</keyword>
<dbReference type="Pfam" id="PF01569">
    <property type="entry name" value="PAP2"/>
    <property type="match status" value="1"/>
</dbReference>
<dbReference type="InterPro" id="IPR000326">
    <property type="entry name" value="PAP2/HPO"/>
</dbReference>
<dbReference type="Gene3D" id="1.20.144.10">
    <property type="entry name" value="Phosphatidic acid phosphatase type 2/haloperoxidase"/>
    <property type="match status" value="2"/>
</dbReference>
<dbReference type="RefSeq" id="WP_018080736.1">
    <property type="nucleotide sequence ID" value="NZ_AQWM01000002.1"/>
</dbReference>
<feature type="transmembrane region" description="Helical" evidence="1">
    <location>
        <begin position="109"/>
        <end position="127"/>
    </location>
</feature>